<feature type="transmembrane region" description="Helical" evidence="8">
    <location>
        <begin position="184"/>
        <end position="204"/>
    </location>
</feature>
<evidence type="ECO:0000313" key="12">
    <source>
        <dbReference type="EMBL" id="SUD27880.1"/>
    </source>
</evidence>
<keyword evidence="2 8" id="KW-0813">Transport</keyword>
<protein>
    <submittedName>
        <fullName evidence="10">Ferric ABC transporter, permease protein</fullName>
    </submittedName>
</protein>
<gene>
    <name evidence="10" type="primary">afuB_2</name>
    <name evidence="11" type="synonym">afuB_3</name>
    <name evidence="12" type="synonym">afuB_4</name>
    <name evidence="10" type="ORF">NCTC10376_03573</name>
    <name evidence="11" type="ORF">NCTC10376_03580</name>
    <name evidence="12" type="ORF">NCTC10376_03899</name>
</gene>
<keyword evidence="6 8" id="KW-1133">Transmembrane helix</keyword>
<dbReference type="RefSeq" id="WP_036936302.1">
    <property type="nucleotide sequence ID" value="NZ_CABMNT010000001.1"/>
</dbReference>
<evidence type="ECO:0000256" key="5">
    <source>
        <dbReference type="ARBA" id="ARBA00022692"/>
    </source>
</evidence>
<keyword evidence="7 8" id="KW-0472">Membrane</keyword>
<feature type="transmembrane region" description="Helical" evidence="8">
    <location>
        <begin position="272"/>
        <end position="298"/>
    </location>
</feature>
<feature type="transmembrane region" description="Helical" evidence="8">
    <location>
        <begin position="120"/>
        <end position="141"/>
    </location>
</feature>
<dbReference type="SUPFAM" id="SSF161098">
    <property type="entry name" value="MetI-like"/>
    <property type="match status" value="2"/>
</dbReference>
<dbReference type="PANTHER" id="PTHR43357">
    <property type="entry name" value="INNER MEMBRANE ABC TRANSPORTER PERMEASE PROTEIN YDCV"/>
    <property type="match status" value="1"/>
</dbReference>
<evidence type="ECO:0000313" key="13">
    <source>
        <dbReference type="Proteomes" id="UP000254331"/>
    </source>
</evidence>
<feature type="transmembrane region" description="Helical" evidence="8">
    <location>
        <begin position="382"/>
        <end position="401"/>
    </location>
</feature>
<evidence type="ECO:0000256" key="8">
    <source>
        <dbReference type="RuleBase" id="RU363032"/>
    </source>
</evidence>
<organism evidence="10 13">
    <name type="scientific">Proteus vulgaris</name>
    <dbReference type="NCBI Taxonomy" id="585"/>
    <lineage>
        <taxon>Bacteria</taxon>
        <taxon>Pseudomonadati</taxon>
        <taxon>Pseudomonadota</taxon>
        <taxon>Gammaproteobacteria</taxon>
        <taxon>Enterobacterales</taxon>
        <taxon>Morganellaceae</taxon>
        <taxon>Proteus</taxon>
    </lineage>
</organism>
<reference evidence="10 13" key="1">
    <citation type="submission" date="2018-06" db="EMBL/GenBank/DDBJ databases">
        <authorList>
            <consortium name="Pathogen Informatics"/>
            <person name="Doyle S."/>
        </authorList>
    </citation>
    <scope>NUCLEOTIDE SEQUENCE [LARGE SCALE GENOMIC DNA]</scope>
    <source>
        <strain evidence="10 13">NCTC10376</strain>
    </source>
</reference>
<evidence type="ECO:0000256" key="6">
    <source>
        <dbReference type="ARBA" id="ARBA00022989"/>
    </source>
</evidence>
<comment type="similarity">
    <text evidence="8">Belongs to the binding-protein-dependent transport system permease family.</text>
</comment>
<feature type="transmembrane region" description="Helical" evidence="8">
    <location>
        <begin position="484"/>
        <end position="507"/>
    </location>
</feature>
<feature type="transmembrane region" description="Helical" evidence="8">
    <location>
        <begin position="355"/>
        <end position="376"/>
    </location>
</feature>
<name>A0A379FDQ3_PROVU</name>
<dbReference type="PROSITE" id="PS50928">
    <property type="entry name" value="ABC_TM1"/>
    <property type="match status" value="2"/>
</dbReference>
<feature type="transmembrane region" description="Helical" evidence="8">
    <location>
        <begin position="318"/>
        <end position="343"/>
    </location>
</feature>
<dbReference type="EMBL" id="UGTW01000001">
    <property type="protein sequence ID" value="SUC17629.1"/>
    <property type="molecule type" value="Genomic_DNA"/>
</dbReference>
<dbReference type="Proteomes" id="UP000254331">
    <property type="component" value="Unassembled WGS sequence"/>
</dbReference>
<keyword evidence="5 8" id="KW-0812">Transmembrane</keyword>
<dbReference type="CDD" id="cd06261">
    <property type="entry name" value="TM_PBP2"/>
    <property type="match status" value="2"/>
</dbReference>
<evidence type="ECO:0000256" key="4">
    <source>
        <dbReference type="ARBA" id="ARBA00022519"/>
    </source>
</evidence>
<sequence length="513" mass="57339">MFFHTRKTKQPPLLLAVVIVIITLPMLLPILYILQYGITLDIHQTYHLIFRAETFLLLRNTLLLCFTVTLISVLLGGLCAFLLERCQVRGKNLLSVLISLPLCIPGIVSGFTWFSLNTRIFSGFLGASLVMTLVSFPLAFLPISAALKRIDSTWEEVSYSLGRSRFYTFLHVLLPQLKPAIGSAVLLIALHLLIEFGVIAIMGYDTFSTAIFAEFEAYYNTQTAAVLCFVLVLLCLCIIGFELKIRGQANRVRSGKGVVHPPKLIYLGYGEWFVIGFVSLIFILGVVVPVIVLCQWIYEGTAIHSEYFSWKTYFNVIADTIFISLISAAITVLVASPLVWFSVRYSSFLSRWLERLPFILHAIPSIVVGLAIARYTVLYAGIFYQTYYVLIPAYLMLYLPLAQTTLRSAVEQLPYHIEEVSDSLGQKRATLLMRVILPSVRPGVIAGLALCFLQMMKELTATLILSPAGMSTIAIEIWHAQEGLSYSIVAVYGLSLILFSGIPVYLLKRHYSG</sequence>
<keyword evidence="3" id="KW-1003">Cell membrane</keyword>
<accession>A0A379FDQ3</accession>
<evidence type="ECO:0000256" key="3">
    <source>
        <dbReference type="ARBA" id="ARBA00022475"/>
    </source>
</evidence>
<dbReference type="OrthoDB" id="9790211at2"/>
<evidence type="ECO:0000313" key="10">
    <source>
        <dbReference type="EMBL" id="SUC17622.1"/>
    </source>
</evidence>
<dbReference type="PANTHER" id="PTHR43357:SF3">
    <property type="entry name" value="FE(3+)-TRANSPORT SYSTEM PERMEASE PROTEIN FBPB 2"/>
    <property type="match status" value="1"/>
</dbReference>
<dbReference type="EMBL" id="UGTW01000001">
    <property type="protein sequence ID" value="SUC17622.1"/>
    <property type="molecule type" value="Genomic_DNA"/>
</dbReference>
<dbReference type="InterPro" id="IPR000515">
    <property type="entry name" value="MetI-like"/>
</dbReference>
<feature type="transmembrane region" description="Helical" evidence="8">
    <location>
        <begin position="93"/>
        <end position="114"/>
    </location>
</feature>
<dbReference type="Pfam" id="PF00528">
    <property type="entry name" value="BPD_transp_1"/>
    <property type="match status" value="2"/>
</dbReference>
<evidence type="ECO:0000256" key="2">
    <source>
        <dbReference type="ARBA" id="ARBA00022448"/>
    </source>
</evidence>
<feature type="transmembrane region" description="Helical" evidence="8">
    <location>
        <begin position="224"/>
        <end position="243"/>
    </location>
</feature>
<evidence type="ECO:0000256" key="7">
    <source>
        <dbReference type="ARBA" id="ARBA00023136"/>
    </source>
</evidence>
<comment type="subcellular location">
    <subcellularLocation>
        <location evidence="1">Cell inner membrane</location>
        <topology evidence="1">Multi-pass membrane protein</topology>
    </subcellularLocation>
    <subcellularLocation>
        <location evidence="8">Cell membrane</location>
        <topology evidence="8">Multi-pass membrane protein</topology>
    </subcellularLocation>
</comment>
<dbReference type="EMBL" id="UGTW01000002">
    <property type="protein sequence ID" value="SUD27880.1"/>
    <property type="molecule type" value="Genomic_DNA"/>
</dbReference>
<dbReference type="InterPro" id="IPR035906">
    <property type="entry name" value="MetI-like_sf"/>
</dbReference>
<dbReference type="GO" id="GO:0055085">
    <property type="term" value="P:transmembrane transport"/>
    <property type="evidence" value="ECO:0007669"/>
    <property type="project" value="InterPro"/>
</dbReference>
<dbReference type="GO" id="GO:0005886">
    <property type="term" value="C:plasma membrane"/>
    <property type="evidence" value="ECO:0007669"/>
    <property type="project" value="UniProtKB-SubCell"/>
</dbReference>
<feature type="domain" description="ABC transmembrane type-1" evidence="9">
    <location>
        <begin position="317"/>
        <end position="507"/>
    </location>
</feature>
<feature type="domain" description="ABC transmembrane type-1" evidence="9">
    <location>
        <begin position="58"/>
        <end position="240"/>
    </location>
</feature>
<evidence type="ECO:0000256" key="1">
    <source>
        <dbReference type="ARBA" id="ARBA00004429"/>
    </source>
</evidence>
<dbReference type="GeneID" id="93394088"/>
<evidence type="ECO:0000259" key="9">
    <source>
        <dbReference type="PROSITE" id="PS50928"/>
    </source>
</evidence>
<keyword evidence="4" id="KW-0997">Cell inner membrane</keyword>
<evidence type="ECO:0000313" key="11">
    <source>
        <dbReference type="EMBL" id="SUC17629.1"/>
    </source>
</evidence>
<proteinExistence type="inferred from homology"/>
<dbReference type="Gene3D" id="1.10.3720.10">
    <property type="entry name" value="MetI-like"/>
    <property type="match status" value="2"/>
</dbReference>
<feature type="transmembrane region" description="Helical" evidence="8">
    <location>
        <begin position="459"/>
        <end position="478"/>
    </location>
</feature>
<feature type="transmembrane region" description="Helical" evidence="8">
    <location>
        <begin position="58"/>
        <end position="81"/>
    </location>
</feature>
<dbReference type="AlphaFoldDB" id="A0A379FDQ3"/>
<feature type="transmembrane region" description="Helical" evidence="8">
    <location>
        <begin position="12"/>
        <end position="38"/>
    </location>
</feature>